<feature type="domain" description="HTH marR-type" evidence="1">
    <location>
        <begin position="28"/>
        <end position="157"/>
    </location>
</feature>
<dbReference type="SUPFAM" id="SSF46785">
    <property type="entry name" value="Winged helix' DNA-binding domain"/>
    <property type="match status" value="1"/>
</dbReference>
<dbReference type="Pfam" id="PF12802">
    <property type="entry name" value="MarR_2"/>
    <property type="match status" value="1"/>
</dbReference>
<reference evidence="3" key="1">
    <citation type="journal article" date="2019" name="Int. J. Syst. Evol. Microbiol.">
        <title>The Global Catalogue of Microorganisms (GCM) 10K type strain sequencing project: providing services to taxonomists for standard genome sequencing and annotation.</title>
        <authorList>
            <consortium name="The Broad Institute Genomics Platform"/>
            <consortium name="The Broad Institute Genome Sequencing Center for Infectious Disease"/>
            <person name="Wu L."/>
            <person name="Ma J."/>
        </authorList>
    </citation>
    <scope>NUCLEOTIDE SEQUENCE [LARGE SCALE GENOMIC DNA]</scope>
    <source>
        <strain evidence="3">CGMCC 1.13666</strain>
    </source>
</reference>
<dbReference type="Gene3D" id="1.10.10.10">
    <property type="entry name" value="Winged helix-like DNA-binding domain superfamily/Winged helix DNA-binding domain"/>
    <property type="match status" value="1"/>
</dbReference>
<organism evidence="2 3">
    <name type="scientific">Halomonas salifodinae</name>
    <dbReference type="NCBI Taxonomy" id="438745"/>
    <lineage>
        <taxon>Bacteria</taxon>
        <taxon>Pseudomonadati</taxon>
        <taxon>Pseudomonadota</taxon>
        <taxon>Gammaproteobacteria</taxon>
        <taxon>Oceanospirillales</taxon>
        <taxon>Halomonadaceae</taxon>
        <taxon>Halomonas</taxon>
    </lineage>
</organism>
<sequence>MTTDHDPRAPLNDPAPAKTELDLNQFLPYRLNSLADRISQALARIYEERFGIKVAEWRVLAWLSHCDTLTAKKVGQYTGMDKARISRAIQALERRGLIHRTPSAEDQRVHFLHLTAEGQALLDELIPLAHDWEAQLVGTLSTGEYRDLLHLMGKLDRQLTRLEERGD</sequence>
<dbReference type="InterPro" id="IPR036388">
    <property type="entry name" value="WH-like_DNA-bd_sf"/>
</dbReference>
<dbReference type="PANTHER" id="PTHR33164">
    <property type="entry name" value="TRANSCRIPTIONAL REGULATOR, MARR FAMILY"/>
    <property type="match status" value="1"/>
</dbReference>
<name>A0ABW2F223_9GAMM</name>
<dbReference type="SMART" id="SM00347">
    <property type="entry name" value="HTH_MARR"/>
    <property type="match status" value="1"/>
</dbReference>
<gene>
    <name evidence="2" type="ORF">ACFQH5_12205</name>
</gene>
<dbReference type="PROSITE" id="PS50995">
    <property type="entry name" value="HTH_MARR_2"/>
    <property type="match status" value="1"/>
</dbReference>
<dbReference type="InterPro" id="IPR036390">
    <property type="entry name" value="WH_DNA-bd_sf"/>
</dbReference>
<dbReference type="PRINTS" id="PR00598">
    <property type="entry name" value="HTHMARR"/>
</dbReference>
<dbReference type="InterPro" id="IPR000835">
    <property type="entry name" value="HTH_MarR-typ"/>
</dbReference>
<protein>
    <submittedName>
        <fullName evidence="2">MarR family winged helix-turn-helix transcriptional regulator</fullName>
    </submittedName>
</protein>
<dbReference type="EMBL" id="JBHSZP010000024">
    <property type="protein sequence ID" value="MFC7090309.1"/>
    <property type="molecule type" value="Genomic_DNA"/>
</dbReference>
<accession>A0ABW2F223</accession>
<dbReference type="PANTHER" id="PTHR33164:SF57">
    <property type="entry name" value="MARR-FAMILY TRANSCRIPTIONAL REGULATOR"/>
    <property type="match status" value="1"/>
</dbReference>
<dbReference type="Proteomes" id="UP001596411">
    <property type="component" value="Unassembled WGS sequence"/>
</dbReference>
<dbReference type="RefSeq" id="WP_346063631.1">
    <property type="nucleotide sequence ID" value="NZ_BAAADR010000021.1"/>
</dbReference>
<keyword evidence="3" id="KW-1185">Reference proteome</keyword>
<comment type="caution">
    <text evidence="2">The sequence shown here is derived from an EMBL/GenBank/DDBJ whole genome shotgun (WGS) entry which is preliminary data.</text>
</comment>
<dbReference type="InterPro" id="IPR039422">
    <property type="entry name" value="MarR/SlyA-like"/>
</dbReference>
<proteinExistence type="predicted"/>
<evidence type="ECO:0000313" key="2">
    <source>
        <dbReference type="EMBL" id="MFC7090309.1"/>
    </source>
</evidence>
<evidence type="ECO:0000259" key="1">
    <source>
        <dbReference type="PROSITE" id="PS50995"/>
    </source>
</evidence>
<evidence type="ECO:0000313" key="3">
    <source>
        <dbReference type="Proteomes" id="UP001596411"/>
    </source>
</evidence>